<evidence type="ECO:0000313" key="2">
    <source>
        <dbReference type="Proteomes" id="UP001233999"/>
    </source>
</evidence>
<protein>
    <submittedName>
        <fullName evidence="1">Uncharacterized protein</fullName>
    </submittedName>
</protein>
<dbReference type="Proteomes" id="UP001233999">
    <property type="component" value="Unassembled WGS sequence"/>
</dbReference>
<organism evidence="1 2">
    <name type="scientific">Diploptera punctata</name>
    <name type="common">Pacific beetle cockroach</name>
    <dbReference type="NCBI Taxonomy" id="6984"/>
    <lineage>
        <taxon>Eukaryota</taxon>
        <taxon>Metazoa</taxon>
        <taxon>Ecdysozoa</taxon>
        <taxon>Arthropoda</taxon>
        <taxon>Hexapoda</taxon>
        <taxon>Insecta</taxon>
        <taxon>Pterygota</taxon>
        <taxon>Neoptera</taxon>
        <taxon>Polyneoptera</taxon>
        <taxon>Dictyoptera</taxon>
        <taxon>Blattodea</taxon>
        <taxon>Blaberoidea</taxon>
        <taxon>Blaberidae</taxon>
        <taxon>Diplopterinae</taxon>
        <taxon>Diploptera</taxon>
    </lineage>
</organism>
<evidence type="ECO:0000313" key="1">
    <source>
        <dbReference type="EMBL" id="KAJ9579158.1"/>
    </source>
</evidence>
<proteinExistence type="predicted"/>
<sequence length="68" mass="7935">VKEYNIKRHYQIKHSHFDKFDGDQHTEKANELLSKDTAQQQLLIQDGGVRQRNVAKAGYEVLKLIVEN</sequence>
<name>A0AAD7ZFU8_DIPPU</name>
<dbReference type="AlphaFoldDB" id="A0AAD7ZFU8"/>
<accession>A0AAD7ZFU8</accession>
<keyword evidence="2" id="KW-1185">Reference proteome</keyword>
<comment type="caution">
    <text evidence="1">The sequence shown here is derived from an EMBL/GenBank/DDBJ whole genome shotgun (WGS) entry which is preliminary data.</text>
</comment>
<feature type="non-terminal residue" evidence="1">
    <location>
        <position position="1"/>
    </location>
</feature>
<dbReference type="EMBL" id="JASPKZ010008641">
    <property type="protein sequence ID" value="KAJ9579158.1"/>
    <property type="molecule type" value="Genomic_DNA"/>
</dbReference>
<gene>
    <name evidence="1" type="ORF">L9F63_024734</name>
</gene>
<reference evidence="1" key="2">
    <citation type="submission" date="2023-05" db="EMBL/GenBank/DDBJ databases">
        <authorList>
            <person name="Fouks B."/>
        </authorList>
    </citation>
    <scope>NUCLEOTIDE SEQUENCE</scope>
    <source>
        <strain evidence="1">Stay&amp;Tobe</strain>
        <tissue evidence="1">Testes</tissue>
    </source>
</reference>
<reference evidence="1" key="1">
    <citation type="journal article" date="2023" name="IScience">
        <title>Live-bearing cockroach genome reveals convergent evolutionary mechanisms linked to viviparity in insects and beyond.</title>
        <authorList>
            <person name="Fouks B."/>
            <person name="Harrison M.C."/>
            <person name="Mikhailova A.A."/>
            <person name="Marchal E."/>
            <person name="English S."/>
            <person name="Carruthers M."/>
            <person name="Jennings E.C."/>
            <person name="Chiamaka E.L."/>
            <person name="Frigard R.A."/>
            <person name="Pippel M."/>
            <person name="Attardo G.M."/>
            <person name="Benoit J.B."/>
            <person name="Bornberg-Bauer E."/>
            <person name="Tobe S.S."/>
        </authorList>
    </citation>
    <scope>NUCLEOTIDE SEQUENCE</scope>
    <source>
        <strain evidence="1">Stay&amp;Tobe</strain>
    </source>
</reference>